<evidence type="ECO:0000313" key="7">
    <source>
        <dbReference type="EMBL" id="KAG6380884.1"/>
    </source>
</evidence>
<dbReference type="OrthoDB" id="338531at2759"/>
<keyword evidence="3" id="KW-0804">Transcription</keyword>
<dbReference type="AlphaFoldDB" id="A0A8I2YX01"/>
<dbReference type="InterPro" id="IPR016024">
    <property type="entry name" value="ARM-type_fold"/>
</dbReference>
<organism evidence="7 8">
    <name type="scientific">Boletus reticuloceps</name>
    <dbReference type="NCBI Taxonomy" id="495285"/>
    <lineage>
        <taxon>Eukaryota</taxon>
        <taxon>Fungi</taxon>
        <taxon>Dikarya</taxon>
        <taxon>Basidiomycota</taxon>
        <taxon>Agaricomycotina</taxon>
        <taxon>Agaricomycetes</taxon>
        <taxon>Agaricomycetidae</taxon>
        <taxon>Boletales</taxon>
        <taxon>Boletineae</taxon>
        <taxon>Boletaceae</taxon>
        <taxon>Boletoideae</taxon>
        <taxon>Boletus</taxon>
    </lineage>
</organism>
<evidence type="ECO:0000256" key="1">
    <source>
        <dbReference type="ARBA" id="ARBA00022853"/>
    </source>
</evidence>
<dbReference type="EMBL" id="JAGFBS010000002">
    <property type="protein sequence ID" value="KAG6380884.1"/>
    <property type="molecule type" value="Genomic_DNA"/>
</dbReference>
<proteinExistence type="predicted"/>
<dbReference type="Proteomes" id="UP000683000">
    <property type="component" value="Unassembled WGS sequence"/>
</dbReference>
<gene>
    <name evidence="7" type="ORF">JVT61DRAFT_5276</name>
</gene>
<dbReference type="PANTHER" id="PTHR22970:SF14">
    <property type="entry name" value="AT-RICH INTERACTIVE DOMAIN-CONTAINING PROTEIN 2"/>
    <property type="match status" value="1"/>
</dbReference>
<evidence type="ECO:0000313" key="8">
    <source>
        <dbReference type="Proteomes" id="UP000683000"/>
    </source>
</evidence>
<dbReference type="GO" id="GO:0016586">
    <property type="term" value="C:RSC-type complex"/>
    <property type="evidence" value="ECO:0007669"/>
    <property type="project" value="TreeGrafter"/>
</dbReference>
<sequence>MALATPVRTGAAAAAAVTAATPYRAYPHQQSAQRAGPNVTDDYERWYTEQTSNNRMVLSLRSTINTEIGWALDRLHRLCTNDLFMLKSLPGLTNALFDWPEWYAREGHFESENYPFFSLSPEADRRRRHAIESLFVLRNSATNEPNALELAECRRTQPLIFDALINLDPDSDANTEFILNIIELLQSISFRIVLPPLDSGERNPLQTLLRMAGHSPNRTLIVSALSVLGQLFLYPPNVSRLQADSPALEASIRYLPLFMDKPLVEASLNYLYAHLSHPPMGKAFLLHPSMPSTLKVLVSLLLVEQVEEEVSVDITGSVRTIPANTTFATPDHDLTSEELERLLPLPEPTRCYEWMKTMFVAEPECELTQVDFWNLYKDAFSPHVELFPVLVASEVIKNVNTVFEHAQAMVLPGPPQRFVVRGVSRRKETQASQQFKCQWDRSQCSAPPSSSAGELYDHLIQHVNDLEASYGSCHWSTCGAARMPKSYLRLHVLTHIPSSQPPARHPSQDDNITIAVDDNYPLANPTLRPPPPPRSTSVKFPRPAVDPPSSSLTALLIIRNLFHTSFVAADLAPRPDGERFGFPGVVEEDDGEVMSEDYGGEVEGERKGRRAFVGVRRMLEGVRMKDEALASWIAEMVDAGFDGLLQ</sequence>
<dbReference type="GO" id="GO:0003677">
    <property type="term" value="F:DNA binding"/>
    <property type="evidence" value="ECO:0007669"/>
    <property type="project" value="InterPro"/>
</dbReference>
<evidence type="ECO:0000256" key="3">
    <source>
        <dbReference type="ARBA" id="ARBA00023163"/>
    </source>
</evidence>
<dbReference type="GO" id="GO:0006355">
    <property type="term" value="P:regulation of DNA-templated transcription"/>
    <property type="evidence" value="ECO:0007669"/>
    <property type="project" value="InterPro"/>
</dbReference>
<evidence type="ECO:0000256" key="4">
    <source>
        <dbReference type="ARBA" id="ARBA00023242"/>
    </source>
</evidence>
<keyword evidence="2" id="KW-0805">Transcription regulation</keyword>
<dbReference type="PANTHER" id="PTHR22970">
    <property type="entry name" value="AT-RICH INTERACTIVE DOMAIN-CONTAINING PROTEIN 2"/>
    <property type="match status" value="1"/>
</dbReference>
<evidence type="ECO:0000259" key="6">
    <source>
        <dbReference type="PROSITE" id="PS51526"/>
    </source>
</evidence>
<evidence type="ECO:0000256" key="2">
    <source>
        <dbReference type="ARBA" id="ARBA00023015"/>
    </source>
</evidence>
<keyword evidence="1" id="KW-0156">Chromatin regulator</keyword>
<dbReference type="InterPro" id="IPR052406">
    <property type="entry name" value="Chromatin_Remodeling_Comp"/>
</dbReference>
<protein>
    <recommendedName>
        <fullName evidence="6">RFX-type winged-helix domain-containing protein</fullName>
    </recommendedName>
</protein>
<reference evidence="7" key="1">
    <citation type="submission" date="2021-03" db="EMBL/GenBank/DDBJ databases">
        <title>Evolutionary innovations through gain and loss of genes in the ectomycorrhizal Boletales.</title>
        <authorList>
            <person name="Wu G."/>
            <person name="Miyauchi S."/>
            <person name="Morin E."/>
            <person name="Yang Z.-L."/>
            <person name="Xu J."/>
            <person name="Martin F.M."/>
        </authorList>
    </citation>
    <scope>NUCLEOTIDE SEQUENCE</scope>
    <source>
        <strain evidence="7">BR01</strain>
    </source>
</reference>
<dbReference type="SUPFAM" id="SSF48371">
    <property type="entry name" value="ARM repeat"/>
    <property type="match status" value="1"/>
</dbReference>
<keyword evidence="4" id="KW-0539">Nucleus</keyword>
<evidence type="ECO:0000256" key="5">
    <source>
        <dbReference type="SAM" id="MobiDB-lite"/>
    </source>
</evidence>
<keyword evidence="8" id="KW-1185">Reference proteome</keyword>
<feature type="domain" description="RFX-type winged-helix" evidence="6">
    <location>
        <begin position="351"/>
        <end position="427"/>
    </location>
</feature>
<feature type="region of interest" description="Disordered" evidence="5">
    <location>
        <begin position="524"/>
        <end position="544"/>
    </location>
</feature>
<accession>A0A8I2YX01</accession>
<comment type="caution">
    <text evidence="7">The sequence shown here is derived from an EMBL/GenBank/DDBJ whole genome shotgun (WGS) entry which is preliminary data.</text>
</comment>
<name>A0A8I2YX01_9AGAM</name>
<dbReference type="GO" id="GO:0006325">
    <property type="term" value="P:chromatin organization"/>
    <property type="evidence" value="ECO:0007669"/>
    <property type="project" value="UniProtKB-KW"/>
</dbReference>
<dbReference type="InterPro" id="IPR003150">
    <property type="entry name" value="DNA-bd_RFX"/>
</dbReference>
<dbReference type="PROSITE" id="PS51526">
    <property type="entry name" value="RFX_DBD"/>
    <property type="match status" value="1"/>
</dbReference>